<dbReference type="InterPro" id="IPR015943">
    <property type="entry name" value="WD40/YVTN_repeat-like_dom_sf"/>
</dbReference>
<evidence type="ECO:0000256" key="1">
    <source>
        <dbReference type="ARBA" id="ARBA00022574"/>
    </source>
</evidence>
<feature type="repeat" description="WD" evidence="4">
    <location>
        <begin position="444"/>
        <end position="485"/>
    </location>
</feature>
<keyword evidence="8" id="KW-1185">Reference proteome</keyword>
<dbReference type="PRINTS" id="PR00320">
    <property type="entry name" value="GPROTEINBRPT"/>
</dbReference>
<dbReference type="InterPro" id="IPR007148">
    <property type="entry name" value="SSU_processome_Utp12"/>
</dbReference>
<dbReference type="GO" id="GO:0034388">
    <property type="term" value="C:Pwp2p-containing subcomplex of 90S preribosome"/>
    <property type="evidence" value="ECO:0007669"/>
    <property type="project" value="TreeGrafter"/>
</dbReference>
<evidence type="ECO:0000256" key="2">
    <source>
        <dbReference type="ARBA" id="ARBA00022737"/>
    </source>
</evidence>
<feature type="region of interest" description="Disordered" evidence="5">
    <location>
        <begin position="334"/>
        <end position="362"/>
    </location>
</feature>
<feature type="repeat" description="WD" evidence="4">
    <location>
        <begin position="728"/>
        <end position="760"/>
    </location>
</feature>
<feature type="repeat" description="WD" evidence="4">
    <location>
        <begin position="58"/>
        <end position="100"/>
    </location>
</feature>
<evidence type="ECO:0000256" key="5">
    <source>
        <dbReference type="SAM" id="MobiDB-lite"/>
    </source>
</evidence>
<feature type="domain" description="Small-subunit processome Utp12" evidence="6">
    <location>
        <begin position="871"/>
        <end position="969"/>
    </location>
</feature>
<evidence type="ECO:0000313" key="7">
    <source>
        <dbReference type="EMBL" id="KDN52502.1"/>
    </source>
</evidence>
<dbReference type="FunCoup" id="A0A066WEX4">
    <property type="interactions" value="796"/>
</dbReference>
<name>A0A066WEX4_TILAU</name>
<dbReference type="PROSITE" id="PS50082">
    <property type="entry name" value="WD_REPEATS_2"/>
    <property type="match status" value="7"/>
</dbReference>
<evidence type="ECO:0000256" key="3">
    <source>
        <dbReference type="ARBA" id="ARBA00038229"/>
    </source>
</evidence>
<feature type="repeat" description="WD" evidence="4">
    <location>
        <begin position="526"/>
        <end position="561"/>
    </location>
</feature>
<dbReference type="Pfam" id="PF25173">
    <property type="entry name" value="Beta-prop_WDR3_1st"/>
    <property type="match status" value="1"/>
</dbReference>
<dbReference type="Pfam" id="PF04003">
    <property type="entry name" value="Utp12"/>
    <property type="match status" value="1"/>
</dbReference>
<comment type="caution">
    <text evidence="7">The sequence shown here is derived from an EMBL/GenBank/DDBJ whole genome shotgun (WGS) entry which is preliminary data.</text>
</comment>
<dbReference type="HOGENOM" id="CLU_005318_0_1_1"/>
<keyword evidence="1 4" id="KW-0853">WD repeat</keyword>
<keyword evidence="2" id="KW-0677">Repeat</keyword>
<dbReference type="SMART" id="SM00320">
    <property type="entry name" value="WD40"/>
    <property type="match status" value="12"/>
</dbReference>
<proteinExistence type="inferred from homology"/>
<dbReference type="STRING" id="1037660.A0A066WEX4"/>
<dbReference type="GO" id="GO:0032040">
    <property type="term" value="C:small-subunit processome"/>
    <property type="evidence" value="ECO:0007669"/>
    <property type="project" value="TreeGrafter"/>
</dbReference>
<dbReference type="InParanoid" id="A0A066WEX4"/>
<dbReference type="OMA" id="MNIPLTC"/>
<dbReference type="RefSeq" id="XP_013245341.1">
    <property type="nucleotide sequence ID" value="XM_013389887.1"/>
</dbReference>
<protein>
    <submittedName>
        <fullName evidence="7">WD40 repeat-like protein</fullName>
    </submittedName>
</protein>
<dbReference type="PROSITE" id="PS50294">
    <property type="entry name" value="WD_REPEATS_REGION"/>
    <property type="match status" value="5"/>
</dbReference>
<dbReference type="PANTHER" id="PTHR19853:SF0">
    <property type="entry name" value="WD REPEAT-CONTAINING PROTEIN 3"/>
    <property type="match status" value="1"/>
</dbReference>
<feature type="compositionally biased region" description="Basic residues" evidence="5">
    <location>
        <begin position="334"/>
        <end position="343"/>
    </location>
</feature>
<dbReference type="OrthoDB" id="407922at2759"/>
<organism evidence="7 8">
    <name type="scientific">Tilletiaria anomala (strain ATCC 24038 / CBS 436.72 / UBC 951)</name>
    <dbReference type="NCBI Taxonomy" id="1037660"/>
    <lineage>
        <taxon>Eukaryota</taxon>
        <taxon>Fungi</taxon>
        <taxon>Dikarya</taxon>
        <taxon>Basidiomycota</taxon>
        <taxon>Ustilaginomycotina</taxon>
        <taxon>Exobasidiomycetes</taxon>
        <taxon>Georgefischeriales</taxon>
        <taxon>Tilletiariaceae</taxon>
        <taxon>Tilletiaria</taxon>
    </lineage>
</organism>
<comment type="similarity">
    <text evidence="3">Belongs to the WD repeat WDR3/UTP12 family.</text>
</comment>
<dbReference type="Gene3D" id="2.130.10.10">
    <property type="entry name" value="YVTN repeat-like/Quinoprotein amine dehydrogenase"/>
    <property type="match status" value="3"/>
</dbReference>
<dbReference type="PROSITE" id="PS00678">
    <property type="entry name" value="WD_REPEATS_1"/>
    <property type="match status" value="1"/>
</dbReference>
<dbReference type="FunFam" id="2.130.10.10:FF:000157">
    <property type="entry name" value="WD repeat domain 3"/>
    <property type="match status" value="1"/>
</dbReference>
<dbReference type="InterPro" id="IPR019775">
    <property type="entry name" value="WD40_repeat_CS"/>
</dbReference>
<dbReference type="PANTHER" id="PTHR19853">
    <property type="entry name" value="WD REPEAT CONTAINING PROTEIN 3 WDR3"/>
    <property type="match status" value="1"/>
</dbReference>
<dbReference type="InterPro" id="IPR051570">
    <property type="entry name" value="TBC1_cilium_biogenesis"/>
</dbReference>
<dbReference type="GO" id="GO:0030515">
    <property type="term" value="F:snoRNA binding"/>
    <property type="evidence" value="ECO:0007669"/>
    <property type="project" value="TreeGrafter"/>
</dbReference>
<dbReference type="CDD" id="cd00200">
    <property type="entry name" value="WD40"/>
    <property type="match status" value="1"/>
</dbReference>
<dbReference type="InterPro" id="IPR036322">
    <property type="entry name" value="WD40_repeat_dom_sf"/>
</dbReference>
<feature type="repeat" description="WD" evidence="4">
    <location>
        <begin position="101"/>
        <end position="133"/>
    </location>
</feature>
<feature type="compositionally biased region" description="Basic and acidic residues" evidence="5">
    <location>
        <begin position="344"/>
        <end position="355"/>
    </location>
</feature>
<dbReference type="Pfam" id="PF25172">
    <property type="entry name" value="Beta-prop_WDR3_2nd"/>
    <property type="match status" value="1"/>
</dbReference>
<dbReference type="AlphaFoldDB" id="A0A066WEX4"/>
<evidence type="ECO:0000256" key="4">
    <source>
        <dbReference type="PROSITE-ProRule" id="PRU00221"/>
    </source>
</evidence>
<evidence type="ECO:0000313" key="8">
    <source>
        <dbReference type="Proteomes" id="UP000027361"/>
    </source>
</evidence>
<feature type="repeat" description="WD" evidence="4">
    <location>
        <begin position="179"/>
        <end position="204"/>
    </location>
</feature>
<feature type="repeat" description="WD" evidence="4">
    <location>
        <begin position="631"/>
        <end position="672"/>
    </location>
</feature>
<accession>A0A066WEX4</accession>
<reference evidence="7 8" key="1">
    <citation type="submission" date="2014-05" db="EMBL/GenBank/DDBJ databases">
        <title>Draft genome sequence of a rare smut relative, Tilletiaria anomala UBC 951.</title>
        <authorList>
            <consortium name="DOE Joint Genome Institute"/>
            <person name="Toome M."/>
            <person name="Kuo A."/>
            <person name="Henrissat B."/>
            <person name="Lipzen A."/>
            <person name="Tritt A."/>
            <person name="Yoshinaga Y."/>
            <person name="Zane M."/>
            <person name="Barry K."/>
            <person name="Grigoriev I.V."/>
            <person name="Spatafora J.W."/>
            <person name="Aimea M.C."/>
        </authorList>
    </citation>
    <scope>NUCLEOTIDE SEQUENCE [LARGE SCALE GENOMIC DNA]</scope>
    <source>
        <strain evidence="7 8">UBC 951</strain>
    </source>
</reference>
<gene>
    <name evidence="7" type="ORF">K437DRAFT_272373</name>
</gene>
<dbReference type="GeneID" id="25266349"/>
<dbReference type="InterPro" id="IPR001680">
    <property type="entry name" value="WD40_rpt"/>
</dbReference>
<dbReference type="InterPro" id="IPR020472">
    <property type="entry name" value="WD40_PAC1"/>
</dbReference>
<dbReference type="SUPFAM" id="SSF50978">
    <property type="entry name" value="WD40 repeat-like"/>
    <property type="match status" value="2"/>
</dbReference>
<dbReference type="EMBL" id="JMSN01000009">
    <property type="protein sequence ID" value="KDN52502.1"/>
    <property type="molecule type" value="Genomic_DNA"/>
</dbReference>
<sequence>MVRSYNRHEPTAAFGLIASNTAVRPVLDSDGKRAYVAALEDVLVWDVKRGELLATWHEIGHISPVTAIARNPADSDVSAVGYADGTVRLWRASTGASFLTFNGHKGTVTCIAWDSNGMRLASSGQDTTIVLWDAIAEQGLFRLQGHRDSVTDILFMPQISHVDESSSSSSSTATRSAPGRLLASVSKDGLLKLWDTELQHCVETVAPGDGELWSVCAVHASDLPEAEQSASSALIFTGGSEGQIKMWECSLLQAQKSSETKPSGTPTDSTANQLLPVSVQLQGTLPHGSSKRVMQIALAPRPQQRPDSRQIAALTSDRTLQTYSFRSATDIRKKMARRLKRAKEKAQQKGGEDKNSLAQPPPEGELVWLSHIEVGEIVRPQDGRIRAFAFGDSHTPAESKSHSHPVLFVLSNNALEIRKVSTKAKGKEAESLDAGLVASFGLELPGHRADIRAIALSHNGELIASACSSGSVKVWNLAVGRCLRTMPCGYALCLTWLPDDSHILVGCKDGSIHSYEVASGNEVEAIKAHDGPVWSIALKPNGSGFVSVSADKTAKFWEFSSDADDDKMEEERESANPAPNKLSLEHVRTLKMTDDILCACFSPNGKLLALALLDSTVKVFFADSLKFFISLYGHKLPVLTLDISLDSKLIITGSADKNVKIWGLDFGDCHRSLIAHADSVMCVQFEKGQQGGGLSGGREGDSHRFWSAGKDGLLKFWDGDNFESVQTLQGHHGEIWAMDVDGRGSKVVTAGADRSIRLWEKTDELLFLEEERERQLEMVYQNAGNSRTDDEKQIGQLADADGQAKASAQPEATLVTAPAHTSLTTGERLIEAIEVADRDRHEQADPLPPPRSAALLAGLQDGDEQMPARFVFRVVEKIPSTQLTDVLLLLPFHNVTSLFEYIDTWLQKEWSLPLSSRILFFLLRTHHQQIASNKLLRGTINRLRTSLRAALLKNKTLVGFNMSGLRYAQAQAASRKQASLGVFEDDIDTSTQFPVTTKRKFNVV</sequence>
<dbReference type="GO" id="GO:0030490">
    <property type="term" value="P:maturation of SSU-rRNA"/>
    <property type="evidence" value="ECO:0007669"/>
    <property type="project" value="TreeGrafter"/>
</dbReference>
<dbReference type="Proteomes" id="UP000027361">
    <property type="component" value="Unassembled WGS sequence"/>
</dbReference>
<evidence type="ECO:0000259" key="6">
    <source>
        <dbReference type="Pfam" id="PF04003"/>
    </source>
</evidence>